<organism evidence="1 2">
    <name type="scientific">Glycomyces paridis</name>
    <dbReference type="NCBI Taxonomy" id="2126555"/>
    <lineage>
        <taxon>Bacteria</taxon>
        <taxon>Bacillati</taxon>
        <taxon>Actinomycetota</taxon>
        <taxon>Actinomycetes</taxon>
        <taxon>Glycomycetales</taxon>
        <taxon>Glycomycetaceae</taxon>
        <taxon>Glycomyces</taxon>
    </lineage>
</organism>
<keyword evidence="2" id="KW-1185">Reference proteome</keyword>
<gene>
    <name evidence="1" type="ORF">E9998_20075</name>
</gene>
<keyword evidence="1" id="KW-0067">ATP-binding</keyword>
<comment type="caution">
    <text evidence="1">The sequence shown here is derived from an EMBL/GenBank/DDBJ whole genome shotgun (WGS) entry which is preliminary data.</text>
</comment>
<dbReference type="EMBL" id="STGX01000016">
    <property type="protein sequence ID" value="THV26029.1"/>
    <property type="molecule type" value="Genomic_DNA"/>
</dbReference>
<dbReference type="SUPFAM" id="SSF52540">
    <property type="entry name" value="P-loop containing nucleoside triphosphate hydrolases"/>
    <property type="match status" value="1"/>
</dbReference>
<dbReference type="OrthoDB" id="7837405at2"/>
<proteinExistence type="predicted"/>
<dbReference type="AlphaFoldDB" id="A0A4S8PCQ8"/>
<dbReference type="Pfam" id="PF13671">
    <property type="entry name" value="AAA_33"/>
    <property type="match status" value="1"/>
</dbReference>
<dbReference type="RefSeq" id="WP_136531477.1">
    <property type="nucleotide sequence ID" value="NZ_STGX01000016.1"/>
</dbReference>
<protein>
    <submittedName>
        <fullName evidence="1">ATP-binding protein</fullName>
    </submittedName>
</protein>
<accession>A0A4S8PCQ8</accession>
<reference evidence="1 2" key="1">
    <citation type="journal article" date="2018" name="Int. J. Syst. Evol. Microbiol.">
        <title>Glycomyces paridis sp. nov., isolated from the medicinal plant Paris polyphylla.</title>
        <authorList>
            <person name="Fang X.M."/>
            <person name="Bai J.L."/>
            <person name="Su J."/>
            <person name="Zhao L.L."/>
            <person name="Liu H.Y."/>
            <person name="Ma B.P."/>
            <person name="Zhang Y.Q."/>
            <person name="Yu L.Y."/>
        </authorList>
    </citation>
    <scope>NUCLEOTIDE SEQUENCE [LARGE SCALE GENOMIC DNA]</scope>
    <source>
        <strain evidence="1 2">CPCC 204357</strain>
    </source>
</reference>
<keyword evidence="1" id="KW-0547">Nucleotide-binding</keyword>
<evidence type="ECO:0000313" key="2">
    <source>
        <dbReference type="Proteomes" id="UP000305792"/>
    </source>
</evidence>
<dbReference type="InterPro" id="IPR027417">
    <property type="entry name" value="P-loop_NTPase"/>
</dbReference>
<dbReference type="GO" id="GO:0005524">
    <property type="term" value="F:ATP binding"/>
    <property type="evidence" value="ECO:0007669"/>
    <property type="project" value="UniProtKB-KW"/>
</dbReference>
<name>A0A4S8PCQ8_9ACTN</name>
<evidence type="ECO:0000313" key="1">
    <source>
        <dbReference type="EMBL" id="THV26029.1"/>
    </source>
</evidence>
<dbReference type="Gene3D" id="3.40.50.300">
    <property type="entry name" value="P-loop containing nucleotide triphosphate hydrolases"/>
    <property type="match status" value="1"/>
</dbReference>
<dbReference type="Proteomes" id="UP000305792">
    <property type="component" value="Unassembled WGS sequence"/>
</dbReference>
<sequence length="182" mass="19095">MRAPRLVHLNGAPAAGKSTLARRYAEDHPFALVLDLDHLRRTLGRWRDDPGGAGLLARSAALAAASVHLAAGYDVVVPQLTARISFVERMAATAAGAGARFAEVHLRIGEAESLRRFADRTRAAAEPVHVDAAETLEGGEDALRGFHAKVVAFAATRPGTITVDSLAGDVEGTYRALVAALG</sequence>